<dbReference type="InterPro" id="IPR045057">
    <property type="entry name" value="Gcn5-rel_NAT"/>
</dbReference>
<dbReference type="RefSeq" id="WP_114289139.1">
    <property type="nucleotide sequence ID" value="NZ_CP081459.1"/>
</dbReference>
<dbReference type="GO" id="GO:0016747">
    <property type="term" value="F:acyltransferase activity, transferring groups other than amino-acyl groups"/>
    <property type="evidence" value="ECO:0007669"/>
    <property type="project" value="InterPro"/>
</dbReference>
<sequence>MGNIQKEKTRFFIEEDGHLVGEVRWRVLPSGDFDVNGTFVNPDRRGEGIAERLVLEVFKKAEAENVKILPSCSYVANYLDDHEEYRDLLI</sequence>
<reference evidence="1 2" key="1">
    <citation type="submission" date="2017-05" db="EMBL/GenBank/DDBJ databases">
        <title>Vagococcus spp. assemblies.</title>
        <authorList>
            <person name="Gulvik C.A."/>
        </authorList>
    </citation>
    <scope>NUCLEOTIDE SEQUENCE [LARGE SCALE GENOMIC DNA]</scope>
    <source>
        <strain evidence="1 2">NCFB 2497</strain>
    </source>
</reference>
<evidence type="ECO:0000313" key="2">
    <source>
        <dbReference type="Proteomes" id="UP000288197"/>
    </source>
</evidence>
<dbReference type="SUPFAM" id="SSF55729">
    <property type="entry name" value="Acyl-CoA N-acyltransferases (Nat)"/>
    <property type="match status" value="1"/>
</dbReference>
<dbReference type="PROSITE" id="PS51186">
    <property type="entry name" value="GNAT"/>
    <property type="match status" value="1"/>
</dbReference>
<evidence type="ECO:0000313" key="1">
    <source>
        <dbReference type="EMBL" id="RSU03790.1"/>
    </source>
</evidence>
<dbReference type="PANTHER" id="PTHR31435">
    <property type="entry name" value="PROTEIN NATD1"/>
    <property type="match status" value="1"/>
</dbReference>
<dbReference type="InterPro" id="IPR016181">
    <property type="entry name" value="Acyl_CoA_acyltransferase"/>
</dbReference>
<dbReference type="GeneID" id="63145943"/>
<proteinExistence type="predicted"/>
<keyword evidence="2" id="KW-1185">Reference proteome</keyword>
<dbReference type="EMBL" id="NGJX01000003">
    <property type="protein sequence ID" value="RSU03790.1"/>
    <property type="molecule type" value="Genomic_DNA"/>
</dbReference>
<dbReference type="InterPro" id="IPR000182">
    <property type="entry name" value="GNAT_dom"/>
</dbReference>
<comment type="caution">
    <text evidence="1">The sequence shown here is derived from an EMBL/GenBank/DDBJ whole genome shotgun (WGS) entry which is preliminary data.</text>
</comment>
<dbReference type="Pfam" id="PF14542">
    <property type="entry name" value="Acetyltransf_CG"/>
    <property type="match status" value="1"/>
</dbReference>
<protein>
    <submittedName>
        <fullName evidence="1">Uncharacterized protein</fullName>
    </submittedName>
</protein>
<dbReference type="AlphaFoldDB" id="A0A369AZK1"/>
<dbReference type="OrthoDB" id="9793389at2"/>
<dbReference type="PROSITE" id="PS51729">
    <property type="entry name" value="GNAT_YJDJ"/>
    <property type="match status" value="1"/>
</dbReference>
<gene>
    <name evidence="1" type="ORF">CBF32_03725</name>
</gene>
<dbReference type="Proteomes" id="UP000288197">
    <property type="component" value="Unassembled WGS sequence"/>
</dbReference>
<dbReference type="PANTHER" id="PTHR31435:SF9">
    <property type="entry name" value="PROTEIN NATD1"/>
    <property type="match status" value="1"/>
</dbReference>
<organism evidence="1 2">
    <name type="scientific">Vagococcus fluvialis</name>
    <dbReference type="NCBI Taxonomy" id="2738"/>
    <lineage>
        <taxon>Bacteria</taxon>
        <taxon>Bacillati</taxon>
        <taxon>Bacillota</taxon>
        <taxon>Bacilli</taxon>
        <taxon>Lactobacillales</taxon>
        <taxon>Enterococcaceae</taxon>
        <taxon>Vagococcus</taxon>
    </lineage>
</organism>
<dbReference type="CDD" id="cd04301">
    <property type="entry name" value="NAT_SF"/>
    <property type="match status" value="1"/>
</dbReference>
<dbReference type="InterPro" id="IPR031165">
    <property type="entry name" value="GNAT_YJDJ"/>
</dbReference>
<name>A0A369AZK1_9ENTE</name>
<accession>A0A369AZK1</accession>
<dbReference type="Gene3D" id="3.40.630.30">
    <property type="match status" value="1"/>
</dbReference>